<dbReference type="PROSITE" id="PS50297">
    <property type="entry name" value="ANK_REP_REGION"/>
    <property type="match status" value="2"/>
</dbReference>
<dbReference type="SUPFAM" id="SSF48403">
    <property type="entry name" value="Ankyrin repeat"/>
    <property type="match status" value="1"/>
</dbReference>
<evidence type="ECO:0000313" key="4">
    <source>
        <dbReference type="Proteomes" id="UP000054408"/>
    </source>
</evidence>
<dbReference type="EMBL" id="GL349444">
    <property type="protein sequence ID" value="KNC46935.1"/>
    <property type="molecule type" value="Genomic_DNA"/>
</dbReference>
<feature type="repeat" description="ANK" evidence="1">
    <location>
        <begin position="53"/>
        <end position="85"/>
    </location>
</feature>
<dbReference type="GeneID" id="25562977"/>
<dbReference type="InterPro" id="IPR036770">
    <property type="entry name" value="Ankyrin_rpt-contain_sf"/>
</dbReference>
<dbReference type="PROSITE" id="PS50088">
    <property type="entry name" value="ANK_REPEAT"/>
    <property type="match status" value="2"/>
</dbReference>
<dbReference type="STRING" id="461836.A0A0L0D3W9"/>
<dbReference type="Pfam" id="PF12796">
    <property type="entry name" value="Ank_2"/>
    <property type="match status" value="1"/>
</dbReference>
<dbReference type="Gene3D" id="1.25.40.20">
    <property type="entry name" value="Ankyrin repeat-containing domain"/>
    <property type="match status" value="2"/>
</dbReference>
<organism evidence="3 4">
    <name type="scientific">Thecamonas trahens ATCC 50062</name>
    <dbReference type="NCBI Taxonomy" id="461836"/>
    <lineage>
        <taxon>Eukaryota</taxon>
        <taxon>Apusozoa</taxon>
        <taxon>Apusomonadida</taxon>
        <taxon>Apusomonadidae</taxon>
        <taxon>Thecamonas</taxon>
    </lineage>
</organism>
<dbReference type="InterPro" id="IPR002110">
    <property type="entry name" value="Ankyrin_rpt"/>
</dbReference>
<dbReference type="RefSeq" id="XP_013760207.1">
    <property type="nucleotide sequence ID" value="XM_013904753.1"/>
</dbReference>
<dbReference type="PANTHER" id="PTHR24184">
    <property type="entry name" value="SI:CH211-189E2.2"/>
    <property type="match status" value="1"/>
</dbReference>
<name>A0A0L0D3W9_THETB</name>
<proteinExistence type="predicted"/>
<sequence>MAVALDDLKQLEALLAALPSGVATAPGTRGAEVYEATRVAHARAVALNVRNDAGETPLFAAAWLGRPSLVALLLEAGADVSIPDNDGWTPLVAAAYRGHAPVVEQLLKHLIFSPLGVEPPPPPEAGSTKPRDGDGRAPAERSSVSSVASSASRHRPRQVSNSSDVIEDEDETRTSASVQALQLRARMRARSAMRMLQARRAAAERMSSPSDSSAPSGGSHATPPPPPVGLAAATSTAALLPPISLLTRSPSVQGSSPGSSRSDTLDPFEVSERQISASSYRQARELLQQPEFRPLVQEATEALLTAMSHTDSQNWSALLWAAVQGHEAIVSLLVSKFGAFLSGLDAALEAVKSAKVRMLLRRAARSGMQTTHDAVVEHVASLGPETIKRIAHKRKREADPTGAAGDDAAGPAGTAQAVDEEREEHEARAKRQRRLVDMGGGRSGAEDKANNRIPGDDPTG</sequence>
<feature type="compositionally biased region" description="Low complexity" evidence="2">
    <location>
        <begin position="248"/>
        <end position="262"/>
    </location>
</feature>
<dbReference type="SMART" id="SM00248">
    <property type="entry name" value="ANK"/>
    <property type="match status" value="3"/>
</dbReference>
<dbReference type="Proteomes" id="UP000054408">
    <property type="component" value="Unassembled WGS sequence"/>
</dbReference>
<feature type="compositionally biased region" description="Low complexity" evidence="2">
    <location>
        <begin position="142"/>
        <end position="151"/>
    </location>
</feature>
<keyword evidence="4" id="KW-1185">Reference proteome</keyword>
<feature type="region of interest" description="Disordered" evidence="2">
    <location>
        <begin position="191"/>
        <end position="231"/>
    </location>
</feature>
<feature type="region of interest" description="Disordered" evidence="2">
    <location>
        <begin position="114"/>
        <end position="179"/>
    </location>
</feature>
<evidence type="ECO:0000256" key="2">
    <source>
        <dbReference type="SAM" id="MobiDB-lite"/>
    </source>
</evidence>
<feature type="compositionally biased region" description="Low complexity" evidence="2">
    <location>
        <begin position="400"/>
        <end position="415"/>
    </location>
</feature>
<feature type="compositionally biased region" description="Basic and acidic residues" evidence="2">
    <location>
        <begin position="129"/>
        <end position="139"/>
    </location>
</feature>
<evidence type="ECO:0000256" key="1">
    <source>
        <dbReference type="PROSITE-ProRule" id="PRU00023"/>
    </source>
</evidence>
<dbReference type="OrthoDB" id="5406014at2759"/>
<protein>
    <submittedName>
        <fullName evidence="3">Uncharacterized protein</fullName>
    </submittedName>
</protein>
<feature type="region of interest" description="Disordered" evidence="2">
    <location>
        <begin position="248"/>
        <end position="267"/>
    </location>
</feature>
<gene>
    <name evidence="3" type="ORF">AMSG_03367</name>
</gene>
<reference evidence="3 4" key="1">
    <citation type="submission" date="2010-05" db="EMBL/GenBank/DDBJ databases">
        <title>The Genome Sequence of Thecamonas trahens ATCC 50062.</title>
        <authorList>
            <consortium name="The Broad Institute Genome Sequencing Platform"/>
            <person name="Russ C."/>
            <person name="Cuomo C."/>
            <person name="Shea T."/>
            <person name="Young S.K."/>
            <person name="Zeng Q."/>
            <person name="Koehrsen M."/>
            <person name="Haas B."/>
            <person name="Borodovsky M."/>
            <person name="Guigo R."/>
            <person name="Alvarado L."/>
            <person name="Berlin A."/>
            <person name="Bochicchio J."/>
            <person name="Borenstein D."/>
            <person name="Chapman S."/>
            <person name="Chen Z."/>
            <person name="Freedman E."/>
            <person name="Gellesch M."/>
            <person name="Goldberg J."/>
            <person name="Griggs A."/>
            <person name="Gujja S."/>
            <person name="Heilman E."/>
            <person name="Heiman D."/>
            <person name="Hepburn T."/>
            <person name="Howarth C."/>
            <person name="Jen D."/>
            <person name="Larson L."/>
            <person name="Mehta T."/>
            <person name="Park D."/>
            <person name="Pearson M."/>
            <person name="Roberts A."/>
            <person name="Saif S."/>
            <person name="Shenoy N."/>
            <person name="Sisk P."/>
            <person name="Stolte C."/>
            <person name="Sykes S."/>
            <person name="Thomson T."/>
            <person name="Walk T."/>
            <person name="White J."/>
            <person name="Yandava C."/>
            <person name="Burger G."/>
            <person name="Gray M.W."/>
            <person name="Holland P.W.H."/>
            <person name="King N."/>
            <person name="Lang F.B.F."/>
            <person name="Roger A.J."/>
            <person name="Ruiz-Trillo I."/>
            <person name="Lander E."/>
            <person name="Nusbaum C."/>
        </authorList>
    </citation>
    <scope>NUCLEOTIDE SEQUENCE [LARGE SCALE GENOMIC DNA]</scope>
    <source>
        <strain evidence="3 4">ATCC 50062</strain>
    </source>
</reference>
<dbReference type="AlphaFoldDB" id="A0A0L0D3W9"/>
<feature type="repeat" description="ANK" evidence="1">
    <location>
        <begin position="86"/>
        <end position="109"/>
    </location>
</feature>
<dbReference type="PANTHER" id="PTHR24184:SF11">
    <property type="entry name" value="ANKYRIN REPEAT AND SOCS BOX CONTAINING 3"/>
    <property type="match status" value="1"/>
</dbReference>
<feature type="compositionally biased region" description="Low complexity" evidence="2">
    <location>
        <begin position="192"/>
        <end position="219"/>
    </location>
</feature>
<keyword evidence="1" id="KW-0040">ANK repeat</keyword>
<feature type="region of interest" description="Disordered" evidence="2">
    <location>
        <begin position="392"/>
        <end position="460"/>
    </location>
</feature>
<accession>A0A0L0D3W9</accession>
<dbReference type="eggNOG" id="KOG0504">
    <property type="taxonomic scope" value="Eukaryota"/>
</dbReference>
<evidence type="ECO:0000313" key="3">
    <source>
        <dbReference type="EMBL" id="KNC46935.1"/>
    </source>
</evidence>